<feature type="transmembrane region" description="Helical" evidence="3">
    <location>
        <begin position="240"/>
        <end position="258"/>
    </location>
</feature>
<evidence type="ECO:0000313" key="4">
    <source>
        <dbReference type="EMBL" id="MDR7148967.1"/>
    </source>
</evidence>
<keyword evidence="3" id="KW-0472">Membrane</keyword>
<feature type="transmembrane region" description="Helical" evidence="3">
    <location>
        <begin position="123"/>
        <end position="141"/>
    </location>
</feature>
<proteinExistence type="inferred from homology"/>
<dbReference type="Gene3D" id="1.20.120.1760">
    <property type="match status" value="1"/>
</dbReference>
<dbReference type="RefSeq" id="WP_310312037.1">
    <property type="nucleotide sequence ID" value="NZ_JAVDWU010000001.1"/>
</dbReference>
<keyword evidence="3" id="KW-0812">Transmembrane</keyword>
<evidence type="ECO:0000256" key="1">
    <source>
        <dbReference type="ARBA" id="ARBA00022679"/>
    </source>
</evidence>
<keyword evidence="5" id="KW-1185">Reference proteome</keyword>
<dbReference type="InterPro" id="IPR000462">
    <property type="entry name" value="CDP-OH_P_trans"/>
</dbReference>
<comment type="caution">
    <text evidence="4">The sequence shown here is derived from an EMBL/GenBank/DDBJ whole genome shotgun (WGS) entry which is preliminary data.</text>
</comment>
<dbReference type="Pfam" id="PF01066">
    <property type="entry name" value="CDP-OH_P_transf"/>
    <property type="match status" value="1"/>
</dbReference>
<keyword evidence="3" id="KW-1133">Transmembrane helix</keyword>
<feature type="transmembrane region" description="Helical" evidence="3">
    <location>
        <begin position="161"/>
        <end position="178"/>
    </location>
</feature>
<feature type="transmembrane region" description="Helical" evidence="3">
    <location>
        <begin position="30"/>
        <end position="50"/>
    </location>
</feature>
<accession>A0ABU1WJ18</accession>
<dbReference type="Proteomes" id="UP001265700">
    <property type="component" value="Unassembled WGS sequence"/>
</dbReference>
<sequence length="263" mass="27415">MKPKGHRPLSPPAATAAGLTALQQDALKHLLVGALGVLVASSMLVGQGFFNLGHTIKTMVFFGAGAWLIWRALAPRSGNSVVHPHARFGPANRVTLLRLALVALIAGMIGEPVPAAPLASTPGLAWAIVVLATLTALLDAVDGHLARRSGLASALGARFDMETDAFFILVLCALVVQVGQAGPWILASGLMRYAFVGAARLWPWLSAPLQPSKRRQTVCVVQITTLIVCLGPIIPPALAAGLAALSLVLLTASFAIDVRTLSR</sequence>
<dbReference type="PROSITE" id="PS00379">
    <property type="entry name" value="CDP_ALCOHOL_P_TRANSF"/>
    <property type="match status" value="1"/>
</dbReference>
<name>A0ABU1WJ18_9BURK</name>
<feature type="transmembrane region" description="Helical" evidence="3">
    <location>
        <begin position="95"/>
        <end position="117"/>
    </location>
</feature>
<protein>
    <submittedName>
        <fullName evidence="4">Phosphatidylglycerophosphate synthase</fullName>
    </submittedName>
</protein>
<evidence type="ECO:0000256" key="2">
    <source>
        <dbReference type="RuleBase" id="RU003750"/>
    </source>
</evidence>
<dbReference type="InterPro" id="IPR048254">
    <property type="entry name" value="CDP_ALCOHOL_P_TRANSF_CS"/>
</dbReference>
<organism evidence="4 5">
    <name type="scientific">Hydrogenophaga palleronii</name>
    <dbReference type="NCBI Taxonomy" id="65655"/>
    <lineage>
        <taxon>Bacteria</taxon>
        <taxon>Pseudomonadati</taxon>
        <taxon>Pseudomonadota</taxon>
        <taxon>Betaproteobacteria</taxon>
        <taxon>Burkholderiales</taxon>
        <taxon>Comamonadaceae</taxon>
        <taxon>Hydrogenophaga</taxon>
    </lineage>
</organism>
<evidence type="ECO:0000256" key="3">
    <source>
        <dbReference type="SAM" id="Phobius"/>
    </source>
</evidence>
<evidence type="ECO:0000313" key="5">
    <source>
        <dbReference type="Proteomes" id="UP001265700"/>
    </source>
</evidence>
<dbReference type="InterPro" id="IPR043130">
    <property type="entry name" value="CDP-OH_PTrfase_TM_dom"/>
</dbReference>
<comment type="similarity">
    <text evidence="2">Belongs to the CDP-alcohol phosphatidyltransferase class-I family.</text>
</comment>
<reference evidence="4 5" key="1">
    <citation type="submission" date="2023-07" db="EMBL/GenBank/DDBJ databases">
        <title>Sorghum-associated microbial communities from plants grown in Nebraska, USA.</title>
        <authorList>
            <person name="Schachtman D."/>
        </authorList>
    </citation>
    <scope>NUCLEOTIDE SEQUENCE [LARGE SCALE GENOMIC DNA]</scope>
    <source>
        <strain evidence="4 5">4249</strain>
    </source>
</reference>
<keyword evidence="1 2" id="KW-0808">Transferase</keyword>
<dbReference type="EMBL" id="JAVDWU010000001">
    <property type="protein sequence ID" value="MDR7148967.1"/>
    <property type="molecule type" value="Genomic_DNA"/>
</dbReference>
<gene>
    <name evidence="4" type="ORF">J2W49_000895</name>
</gene>